<accession>A0A939PLI6</accession>
<evidence type="ECO:0000313" key="6">
    <source>
        <dbReference type="EMBL" id="MBO2454547.1"/>
    </source>
</evidence>
<organism evidence="6 7">
    <name type="scientific">Actinomadura barringtoniae</name>
    <dbReference type="NCBI Taxonomy" id="1427535"/>
    <lineage>
        <taxon>Bacteria</taxon>
        <taxon>Bacillati</taxon>
        <taxon>Actinomycetota</taxon>
        <taxon>Actinomycetes</taxon>
        <taxon>Streptosporangiales</taxon>
        <taxon>Thermomonosporaceae</taxon>
        <taxon>Actinomadura</taxon>
    </lineage>
</organism>
<proteinExistence type="inferred from homology"/>
<dbReference type="InterPro" id="IPR013595">
    <property type="entry name" value="Pept_S33_TAP-like_C"/>
</dbReference>
<dbReference type="Gene3D" id="3.40.50.1820">
    <property type="entry name" value="alpha/beta hydrolase"/>
    <property type="match status" value="1"/>
</dbReference>
<protein>
    <submittedName>
        <fullName evidence="6">Alpha/beta fold hydrolase</fullName>
    </submittedName>
</protein>
<evidence type="ECO:0000256" key="1">
    <source>
        <dbReference type="ARBA" id="ARBA00010088"/>
    </source>
</evidence>
<evidence type="ECO:0000259" key="5">
    <source>
        <dbReference type="Pfam" id="PF08386"/>
    </source>
</evidence>
<feature type="chain" id="PRO_5037717899" evidence="3">
    <location>
        <begin position="28"/>
        <end position="498"/>
    </location>
</feature>
<feature type="domain" description="Peptidase S33 tripeptidyl aminopeptidase-like C-terminal" evidence="5">
    <location>
        <begin position="383"/>
        <end position="473"/>
    </location>
</feature>
<evidence type="ECO:0000256" key="2">
    <source>
        <dbReference type="ARBA" id="ARBA00022801"/>
    </source>
</evidence>
<dbReference type="Pfam" id="PF08386">
    <property type="entry name" value="Abhydrolase_4"/>
    <property type="match status" value="1"/>
</dbReference>
<evidence type="ECO:0000256" key="3">
    <source>
        <dbReference type="SAM" id="SignalP"/>
    </source>
</evidence>
<dbReference type="InterPro" id="IPR000073">
    <property type="entry name" value="AB_hydrolase_1"/>
</dbReference>
<evidence type="ECO:0000313" key="7">
    <source>
        <dbReference type="Proteomes" id="UP000669179"/>
    </source>
</evidence>
<keyword evidence="7" id="KW-1185">Reference proteome</keyword>
<comment type="caution">
    <text evidence="6">The sequence shown here is derived from an EMBL/GenBank/DDBJ whole genome shotgun (WGS) entry which is preliminary data.</text>
</comment>
<evidence type="ECO:0000259" key="4">
    <source>
        <dbReference type="Pfam" id="PF00561"/>
    </source>
</evidence>
<comment type="similarity">
    <text evidence="1">Belongs to the peptidase S33 family.</text>
</comment>
<gene>
    <name evidence="6" type="ORF">J4573_46190</name>
</gene>
<dbReference type="GO" id="GO:0016787">
    <property type="term" value="F:hydrolase activity"/>
    <property type="evidence" value="ECO:0007669"/>
    <property type="project" value="UniProtKB-KW"/>
</dbReference>
<dbReference type="AlphaFoldDB" id="A0A939PLI6"/>
<dbReference type="InterPro" id="IPR029058">
    <property type="entry name" value="AB_hydrolase_fold"/>
</dbReference>
<dbReference type="PANTHER" id="PTHR43248">
    <property type="entry name" value="2-SUCCINYL-6-HYDROXY-2,4-CYCLOHEXADIENE-1-CARBOXYLATE SYNTHASE"/>
    <property type="match status" value="1"/>
</dbReference>
<dbReference type="InterPro" id="IPR051601">
    <property type="entry name" value="Serine_prot/Carboxylest_S33"/>
</dbReference>
<feature type="signal peptide" evidence="3">
    <location>
        <begin position="1"/>
        <end position="27"/>
    </location>
</feature>
<dbReference type="Proteomes" id="UP000669179">
    <property type="component" value="Unassembled WGS sequence"/>
</dbReference>
<dbReference type="EMBL" id="JAGEOJ010000027">
    <property type="protein sequence ID" value="MBO2454547.1"/>
    <property type="molecule type" value="Genomic_DNA"/>
</dbReference>
<sequence>MTRMGRTARVLLATALLGGVVSGPAEAATEKIKWHKCADDHGVQCGTVSVPIDWAHPKRGRVKIAVARVKAKNPKKRIGVLVVNPGGPGGSGVDFALDRGGLSKAVQERYDIVGFDPRGVGASHAVKCGNVGRAPGGYPGNAAAFGRLKAYQTKLYRACRKKTGLLYDFLGATSVARDMDAIRGALGVQKVSYYGRSYGTWLGQRYAELFPGRVRGMTLDGTMDHSVKGAARFSADEAKGLEAAYGQFAKWCPTSKQCAIRGKDPVKLLDALMLRAEKGKLHEIDDPKVRLGPPGLAQMVRNSMYEPIAWAELGQELAELNRQKASVAKKAASDQGPDGAFAGILCADWSLPVKDYKALLDVRAQTRRAAPHVRVNPLGWEAVTACLGRNKAASDPQRPYRIKGTPPILVAGGVGDPATVYPWAVDVNRGVFGSSLLTYEGAGHGSYGLSGCARKAIDAYLLTGRTPVLGARCPAVPPNFNQGMGAVKTRSSGVPLRF</sequence>
<keyword evidence="3" id="KW-0732">Signal</keyword>
<keyword evidence="2 6" id="KW-0378">Hydrolase</keyword>
<feature type="domain" description="AB hydrolase-1" evidence="4">
    <location>
        <begin position="80"/>
        <end position="264"/>
    </location>
</feature>
<dbReference type="Pfam" id="PF00561">
    <property type="entry name" value="Abhydrolase_1"/>
    <property type="match status" value="1"/>
</dbReference>
<dbReference type="SUPFAM" id="SSF53474">
    <property type="entry name" value="alpha/beta-Hydrolases"/>
    <property type="match status" value="1"/>
</dbReference>
<dbReference type="PANTHER" id="PTHR43248:SF30">
    <property type="entry name" value="AB HYDROLASE-1 DOMAIN-CONTAINING PROTEIN"/>
    <property type="match status" value="1"/>
</dbReference>
<name>A0A939PLI6_9ACTN</name>
<reference evidence="6" key="1">
    <citation type="submission" date="2021-03" db="EMBL/GenBank/DDBJ databases">
        <authorList>
            <person name="Kanchanasin P."/>
            <person name="Saeng-In P."/>
            <person name="Phongsopitanun W."/>
            <person name="Yuki M."/>
            <person name="Kudo T."/>
            <person name="Ohkuma M."/>
            <person name="Tanasupawat S."/>
        </authorList>
    </citation>
    <scope>NUCLEOTIDE SEQUENCE</scope>
    <source>
        <strain evidence="6">GKU 128</strain>
    </source>
</reference>